<dbReference type="EMBL" id="JAIWYP010000004">
    <property type="protein sequence ID" value="KAH3832765.1"/>
    <property type="molecule type" value="Genomic_DNA"/>
</dbReference>
<keyword evidence="2" id="KW-1185">Reference proteome</keyword>
<protein>
    <submittedName>
        <fullName evidence="1">Uncharacterized protein</fullName>
    </submittedName>
</protein>
<evidence type="ECO:0000313" key="2">
    <source>
        <dbReference type="Proteomes" id="UP000828390"/>
    </source>
</evidence>
<evidence type="ECO:0000313" key="1">
    <source>
        <dbReference type="EMBL" id="KAH3832765.1"/>
    </source>
</evidence>
<reference evidence="1" key="2">
    <citation type="submission" date="2020-11" db="EMBL/GenBank/DDBJ databases">
        <authorList>
            <person name="McCartney M.A."/>
            <person name="Auch B."/>
            <person name="Kono T."/>
            <person name="Mallez S."/>
            <person name="Becker A."/>
            <person name="Gohl D.M."/>
            <person name="Silverstein K.A.T."/>
            <person name="Koren S."/>
            <person name="Bechman K.B."/>
            <person name="Herman A."/>
            <person name="Abrahante J.E."/>
            <person name="Garbe J."/>
        </authorList>
    </citation>
    <scope>NUCLEOTIDE SEQUENCE</scope>
    <source>
        <strain evidence="1">Duluth1</strain>
        <tissue evidence="1">Whole animal</tissue>
    </source>
</reference>
<reference evidence="1" key="1">
    <citation type="journal article" date="2019" name="bioRxiv">
        <title>The Genome of the Zebra Mussel, Dreissena polymorpha: A Resource for Invasive Species Research.</title>
        <authorList>
            <person name="McCartney M.A."/>
            <person name="Auch B."/>
            <person name="Kono T."/>
            <person name="Mallez S."/>
            <person name="Zhang Y."/>
            <person name="Obille A."/>
            <person name="Becker A."/>
            <person name="Abrahante J.E."/>
            <person name="Garbe J."/>
            <person name="Badalamenti J.P."/>
            <person name="Herman A."/>
            <person name="Mangelson H."/>
            <person name="Liachko I."/>
            <person name="Sullivan S."/>
            <person name="Sone E.D."/>
            <person name="Koren S."/>
            <person name="Silverstein K.A.T."/>
            <person name="Beckman K.B."/>
            <person name="Gohl D.M."/>
        </authorList>
    </citation>
    <scope>NUCLEOTIDE SEQUENCE</scope>
    <source>
        <strain evidence="1">Duluth1</strain>
        <tissue evidence="1">Whole animal</tissue>
    </source>
</reference>
<proteinExistence type="predicted"/>
<sequence length="77" mass="8722">MMKGAVVEWKCRECSQPAEVVPEVQMETADMAEESELTAEVSPEVQYTPRISPISLHTPRAVTRRQIRKISRYAAFA</sequence>
<dbReference type="Proteomes" id="UP000828390">
    <property type="component" value="Unassembled WGS sequence"/>
</dbReference>
<accession>A0A9D4K4A0</accession>
<gene>
    <name evidence="1" type="ORF">DPMN_106060</name>
</gene>
<comment type="caution">
    <text evidence="1">The sequence shown here is derived from an EMBL/GenBank/DDBJ whole genome shotgun (WGS) entry which is preliminary data.</text>
</comment>
<dbReference type="AlphaFoldDB" id="A0A9D4K4A0"/>
<name>A0A9D4K4A0_DREPO</name>
<organism evidence="1 2">
    <name type="scientific">Dreissena polymorpha</name>
    <name type="common">Zebra mussel</name>
    <name type="synonym">Mytilus polymorpha</name>
    <dbReference type="NCBI Taxonomy" id="45954"/>
    <lineage>
        <taxon>Eukaryota</taxon>
        <taxon>Metazoa</taxon>
        <taxon>Spiralia</taxon>
        <taxon>Lophotrochozoa</taxon>
        <taxon>Mollusca</taxon>
        <taxon>Bivalvia</taxon>
        <taxon>Autobranchia</taxon>
        <taxon>Heteroconchia</taxon>
        <taxon>Euheterodonta</taxon>
        <taxon>Imparidentia</taxon>
        <taxon>Neoheterodontei</taxon>
        <taxon>Myida</taxon>
        <taxon>Dreissenoidea</taxon>
        <taxon>Dreissenidae</taxon>
        <taxon>Dreissena</taxon>
    </lineage>
</organism>